<reference evidence="2" key="1">
    <citation type="submission" date="2016-11" db="UniProtKB">
        <authorList>
            <consortium name="WormBaseParasite"/>
        </authorList>
    </citation>
    <scope>IDENTIFICATION</scope>
    <source>
        <strain evidence="2">KR3021</strain>
    </source>
</reference>
<evidence type="ECO:0000313" key="2">
    <source>
        <dbReference type="WBParaSite" id="RSKR_0000027700.1"/>
    </source>
</evidence>
<protein>
    <submittedName>
        <fullName evidence="2">N-acetylgalactosaminide beta-1,3-galactosyltransferase</fullName>
    </submittedName>
</protein>
<organism evidence="1 2">
    <name type="scientific">Rhabditophanes sp. KR3021</name>
    <dbReference type="NCBI Taxonomy" id="114890"/>
    <lineage>
        <taxon>Eukaryota</taxon>
        <taxon>Metazoa</taxon>
        <taxon>Ecdysozoa</taxon>
        <taxon>Nematoda</taxon>
        <taxon>Chromadorea</taxon>
        <taxon>Rhabditida</taxon>
        <taxon>Tylenchina</taxon>
        <taxon>Panagrolaimomorpha</taxon>
        <taxon>Strongyloidoidea</taxon>
        <taxon>Alloionematidae</taxon>
        <taxon>Rhabditophanes</taxon>
    </lineage>
</organism>
<dbReference type="WBParaSite" id="RSKR_0000027700.1">
    <property type="protein sequence ID" value="RSKR_0000027700.1"/>
    <property type="gene ID" value="RSKR_0000027700"/>
</dbReference>
<accession>A0AC35TG72</accession>
<dbReference type="Proteomes" id="UP000095286">
    <property type="component" value="Unplaced"/>
</dbReference>
<evidence type="ECO:0000313" key="1">
    <source>
        <dbReference type="Proteomes" id="UP000095286"/>
    </source>
</evidence>
<sequence length="609" mass="69037">MGGLRNLVHIIGGSNSAGEQYADGAAVDLSTMKVVPSPLPPLPHKLMGHCSEVMEGKIYVFGGFTDINDIYNTTSDEVLVLAPKADQWTALEGSRMASKRCLFSSCIHNGKIVVIGGFDGQANVQSCEQFDPKTNKWEKLPALLEGGYGCSIASNPNGKNLFASLGQWDKELHMLEVGLYEPGNMKLRWKSQPQCICPRNGSVAFFDGDKFYVLGGDCRNGRSKLGYPVVEKFCTKEMVWVKVEVENAEADTTSGKGFYYEDSFYYYSDDKFRRVTIDSSGDVIMGENIPTGGIRTHASVVTCFHLYLVYDKFSNIIKSKVTILCLVLTGKAYKTSRDIPMKLTWLTQCNDYIFFSSVEDESLPAIKTTKFHGYQHSYEKVKNGILAAHKKFGDKFDWIYRPDNDVFASPNNLRMFLMNRDPEDDRYYYGWRATPLKIGPPELLSFTSGGTGYVFGRGAFRKLVKKGLNKDGVCPAHSLMYEDRIIGVCAQRLNMTIKDSRDYKGRDVFVPSNVNHYATEDRKNEKWVFYTKYSYYKAEKGIEFLGDYPISFHYVEKEEKFIYKYILYNASVAGLQSRISRYQDKRKMSVESKADEIFNSIVEFAKNNY</sequence>
<proteinExistence type="predicted"/>
<name>A0AC35TG72_9BILA</name>